<name>A0A3R9QCR0_9BACT</name>
<dbReference type="EMBL" id="RSDW01000001">
    <property type="protein sequence ID" value="RSL18115.1"/>
    <property type="molecule type" value="Genomic_DNA"/>
</dbReference>
<keyword evidence="4" id="KW-1185">Reference proteome</keyword>
<feature type="signal peptide" evidence="1">
    <location>
        <begin position="1"/>
        <end position="22"/>
    </location>
</feature>
<dbReference type="AlphaFoldDB" id="A0A3R9QCR0"/>
<evidence type="ECO:0000313" key="3">
    <source>
        <dbReference type="EMBL" id="RSL18115.1"/>
    </source>
</evidence>
<dbReference type="Pfam" id="PF04366">
    <property type="entry name" value="Ysc84"/>
    <property type="match status" value="1"/>
</dbReference>
<dbReference type="Proteomes" id="UP000269669">
    <property type="component" value="Unassembled WGS sequence"/>
</dbReference>
<evidence type="ECO:0000259" key="2">
    <source>
        <dbReference type="Pfam" id="PF04366"/>
    </source>
</evidence>
<keyword evidence="1" id="KW-0732">Signal</keyword>
<sequence>MRFRTIATSLALIVLATSLANAGDSPDEKRDKTRKMANKTLQDLYKLKPGAKGVIQKAAGYAVFDNMGTHILLVSTARGSGIAIDNSSKQETFMKMISAGAGLGMGVKDYRVIFVFDNDKALNDFMNSGWSPSGQADAAAKAGDSGGAYSGATQVAPGVWAYEITKNGLALQLTLQGTKYSKDDDLNKKS</sequence>
<accession>A0A3R9QCR0</accession>
<feature type="chain" id="PRO_5018754117" evidence="1">
    <location>
        <begin position="23"/>
        <end position="190"/>
    </location>
</feature>
<dbReference type="RefSeq" id="WP_260472927.1">
    <property type="nucleotide sequence ID" value="NZ_RSDW01000001.1"/>
</dbReference>
<evidence type="ECO:0000313" key="4">
    <source>
        <dbReference type="Proteomes" id="UP000269669"/>
    </source>
</evidence>
<dbReference type="InterPro" id="IPR007461">
    <property type="entry name" value="Ysc84_actin-binding"/>
</dbReference>
<gene>
    <name evidence="3" type="ORF">EDE15_3671</name>
</gene>
<feature type="domain" description="Ysc84 actin-binding" evidence="2">
    <location>
        <begin position="99"/>
        <end position="189"/>
    </location>
</feature>
<evidence type="ECO:0000256" key="1">
    <source>
        <dbReference type="SAM" id="SignalP"/>
    </source>
</evidence>
<proteinExistence type="predicted"/>
<comment type="caution">
    <text evidence="3">The sequence shown here is derived from an EMBL/GenBank/DDBJ whole genome shotgun (WGS) entry which is preliminary data.</text>
</comment>
<organism evidence="3 4">
    <name type="scientific">Edaphobacter aggregans</name>
    <dbReference type="NCBI Taxonomy" id="570835"/>
    <lineage>
        <taxon>Bacteria</taxon>
        <taxon>Pseudomonadati</taxon>
        <taxon>Acidobacteriota</taxon>
        <taxon>Terriglobia</taxon>
        <taxon>Terriglobales</taxon>
        <taxon>Acidobacteriaceae</taxon>
        <taxon>Edaphobacter</taxon>
    </lineage>
</organism>
<reference evidence="3 4" key="1">
    <citation type="submission" date="2018-12" db="EMBL/GenBank/DDBJ databases">
        <title>Sequencing of bacterial isolates from soil warming experiment in Harvard Forest, Massachusetts, USA.</title>
        <authorList>
            <person name="Deangelis K."/>
        </authorList>
    </citation>
    <scope>NUCLEOTIDE SEQUENCE [LARGE SCALE GENOMIC DNA]</scope>
    <source>
        <strain evidence="3 4">EB153</strain>
    </source>
</reference>
<protein>
    <submittedName>
        <fullName evidence="3">Lipid-binding SYLF domain-containing protein</fullName>
    </submittedName>
</protein>